<reference evidence="2 3" key="1">
    <citation type="submission" date="2024-05" db="EMBL/GenBank/DDBJ databases">
        <authorList>
            <person name="Wallberg A."/>
        </authorList>
    </citation>
    <scope>NUCLEOTIDE SEQUENCE [LARGE SCALE GENOMIC DNA]</scope>
</reference>
<proteinExistence type="predicted"/>
<dbReference type="PANTHER" id="PTHR11012:SF30">
    <property type="entry name" value="PROTEIN KINASE-LIKE DOMAIN-CONTAINING"/>
    <property type="match status" value="1"/>
</dbReference>
<feature type="non-terminal residue" evidence="2">
    <location>
        <position position="1"/>
    </location>
</feature>
<accession>A0AAV2QEJ8</accession>
<dbReference type="AlphaFoldDB" id="A0AAV2QEJ8"/>
<sequence>VSPDTSERPAGSLPRPLLLLENSKAVEIISDEAVQAALRADQGEDAKLDSWKNVPFTKKGDNFVSFVTGIHVNYTKGDQKGECSYVVKLNPFRPVFSEDIPDWTPMVFEKEGKFYLELLPELNRIITQSGQKMLPFPKCYYAQYTEEKQMVIFEDLRLKGFKMTDRRKGMDLQHAILVMQGLGRMHAASIIMQKEKSIDDLKTLYPFLFNELLSGPMLEMMFSHHIATGKEMLSKVGGHKAAINWLDNLVPNISEFFSKNLALVPPFNAICHGDCWNNNIMFRYNDTGLPVEVMLLDVQVNKVASLATDLNHFMFASLEGTVRKPNVDQLLTDYYASFSSVMEGCAQAVPFTKEELVKEYKNKNGYGLLFGCVIVPPIVTEGEEIPDMANLTAENFEQAMKDFKNQMLESLDTNPVCKPRFVAMFDEMFEEGLFS</sequence>
<evidence type="ECO:0000313" key="2">
    <source>
        <dbReference type="EMBL" id="CAL4077108.1"/>
    </source>
</evidence>
<name>A0AAV2QEJ8_MEGNR</name>
<dbReference type="InterPro" id="IPR011009">
    <property type="entry name" value="Kinase-like_dom_sf"/>
</dbReference>
<dbReference type="PANTHER" id="PTHR11012">
    <property type="entry name" value="PROTEIN KINASE-LIKE DOMAIN-CONTAINING"/>
    <property type="match status" value="1"/>
</dbReference>
<dbReference type="Pfam" id="PF02958">
    <property type="entry name" value="EcKL"/>
    <property type="match status" value="1"/>
</dbReference>
<dbReference type="SMART" id="SM00587">
    <property type="entry name" value="CHK"/>
    <property type="match status" value="1"/>
</dbReference>
<dbReference type="InterPro" id="IPR004119">
    <property type="entry name" value="EcKL"/>
</dbReference>
<dbReference type="Proteomes" id="UP001497623">
    <property type="component" value="Unassembled WGS sequence"/>
</dbReference>
<comment type="caution">
    <text evidence="2">The sequence shown here is derived from an EMBL/GenBank/DDBJ whole genome shotgun (WGS) entry which is preliminary data.</text>
</comment>
<dbReference type="Gene3D" id="3.90.1200.10">
    <property type="match status" value="1"/>
</dbReference>
<gene>
    <name evidence="2" type="ORF">MNOR_LOCUS10324</name>
</gene>
<protein>
    <recommendedName>
        <fullName evidence="1">CHK kinase-like domain-containing protein</fullName>
    </recommendedName>
</protein>
<dbReference type="EMBL" id="CAXKWB010005172">
    <property type="protein sequence ID" value="CAL4077108.1"/>
    <property type="molecule type" value="Genomic_DNA"/>
</dbReference>
<keyword evidence="3" id="KW-1185">Reference proteome</keyword>
<dbReference type="InterPro" id="IPR015897">
    <property type="entry name" value="CHK_kinase-like"/>
</dbReference>
<organism evidence="2 3">
    <name type="scientific">Meganyctiphanes norvegica</name>
    <name type="common">Northern krill</name>
    <name type="synonym">Thysanopoda norvegica</name>
    <dbReference type="NCBI Taxonomy" id="48144"/>
    <lineage>
        <taxon>Eukaryota</taxon>
        <taxon>Metazoa</taxon>
        <taxon>Ecdysozoa</taxon>
        <taxon>Arthropoda</taxon>
        <taxon>Crustacea</taxon>
        <taxon>Multicrustacea</taxon>
        <taxon>Malacostraca</taxon>
        <taxon>Eumalacostraca</taxon>
        <taxon>Eucarida</taxon>
        <taxon>Euphausiacea</taxon>
        <taxon>Euphausiidae</taxon>
        <taxon>Meganyctiphanes</taxon>
    </lineage>
</organism>
<evidence type="ECO:0000259" key="1">
    <source>
        <dbReference type="SMART" id="SM00587"/>
    </source>
</evidence>
<dbReference type="SUPFAM" id="SSF56112">
    <property type="entry name" value="Protein kinase-like (PK-like)"/>
    <property type="match status" value="1"/>
</dbReference>
<evidence type="ECO:0000313" key="3">
    <source>
        <dbReference type="Proteomes" id="UP001497623"/>
    </source>
</evidence>
<feature type="domain" description="CHK kinase-like" evidence="1">
    <location>
        <begin position="151"/>
        <end position="344"/>
    </location>
</feature>